<reference evidence="3" key="2">
    <citation type="submission" date="2010-04" db="EMBL/GenBank/DDBJ databases">
        <authorList>
            <person name="Buell R."/>
            <person name="Hamilton J."/>
            <person name="Hostetler J."/>
        </authorList>
    </citation>
    <scope>NUCLEOTIDE SEQUENCE [LARGE SCALE GENOMIC DNA]</scope>
    <source>
        <strain evidence="3">DAOM:BR144</strain>
    </source>
</reference>
<dbReference type="AlphaFoldDB" id="K3W7C9"/>
<organism evidence="2 3">
    <name type="scientific">Globisporangium ultimum (strain ATCC 200006 / CBS 805.95 / DAOM BR144)</name>
    <name type="common">Pythium ultimum</name>
    <dbReference type="NCBI Taxonomy" id="431595"/>
    <lineage>
        <taxon>Eukaryota</taxon>
        <taxon>Sar</taxon>
        <taxon>Stramenopiles</taxon>
        <taxon>Oomycota</taxon>
        <taxon>Peronosporomycetes</taxon>
        <taxon>Pythiales</taxon>
        <taxon>Pythiaceae</taxon>
        <taxon>Globisporangium</taxon>
    </lineage>
</organism>
<reference evidence="3" key="1">
    <citation type="journal article" date="2010" name="Genome Biol.">
        <title>Genome sequence of the necrotrophic plant pathogen Pythium ultimum reveals original pathogenicity mechanisms and effector repertoire.</title>
        <authorList>
            <person name="Levesque C.A."/>
            <person name="Brouwer H."/>
            <person name="Cano L."/>
            <person name="Hamilton J.P."/>
            <person name="Holt C."/>
            <person name="Huitema E."/>
            <person name="Raffaele S."/>
            <person name="Robideau G.P."/>
            <person name="Thines M."/>
            <person name="Win J."/>
            <person name="Zerillo M.M."/>
            <person name="Beakes G.W."/>
            <person name="Boore J.L."/>
            <person name="Busam D."/>
            <person name="Dumas B."/>
            <person name="Ferriera S."/>
            <person name="Fuerstenberg S.I."/>
            <person name="Gachon C.M."/>
            <person name="Gaulin E."/>
            <person name="Govers F."/>
            <person name="Grenville-Briggs L."/>
            <person name="Horner N."/>
            <person name="Hostetler J."/>
            <person name="Jiang R.H."/>
            <person name="Johnson J."/>
            <person name="Krajaejun T."/>
            <person name="Lin H."/>
            <person name="Meijer H.J."/>
            <person name="Moore B."/>
            <person name="Morris P."/>
            <person name="Phuntmart V."/>
            <person name="Puiu D."/>
            <person name="Shetty J."/>
            <person name="Stajich J.E."/>
            <person name="Tripathy S."/>
            <person name="Wawra S."/>
            <person name="van West P."/>
            <person name="Whitty B.R."/>
            <person name="Coutinho P.M."/>
            <person name="Henrissat B."/>
            <person name="Martin F."/>
            <person name="Thomas P.D."/>
            <person name="Tyler B.M."/>
            <person name="De Vries R.P."/>
            <person name="Kamoun S."/>
            <person name="Yandell M."/>
            <person name="Tisserat N."/>
            <person name="Buell C.R."/>
        </authorList>
    </citation>
    <scope>NUCLEOTIDE SEQUENCE</scope>
    <source>
        <strain evidence="3">DAOM:BR144</strain>
    </source>
</reference>
<name>K3W7C9_GLOUD</name>
<reference evidence="2" key="3">
    <citation type="submission" date="2015-02" db="UniProtKB">
        <authorList>
            <consortium name="EnsemblProtists"/>
        </authorList>
    </citation>
    <scope>IDENTIFICATION</scope>
    <source>
        <strain evidence="2">DAOM BR144</strain>
    </source>
</reference>
<dbReference type="eggNOG" id="ENOG502S5AP">
    <property type="taxonomic scope" value="Eukaryota"/>
</dbReference>
<dbReference type="VEuPathDB" id="FungiDB:PYU1_G000870"/>
<dbReference type="EMBL" id="GL376620">
    <property type="status" value="NOT_ANNOTATED_CDS"/>
    <property type="molecule type" value="Genomic_DNA"/>
</dbReference>
<dbReference type="HOGENOM" id="CLU_150344_0_0_1"/>
<sequence length="125" mass="14637">MQAKQYEERILKLQDALEMQKLKNMTLEDQLDKVQIALEEEREEKEIILKNQQTNRLLMELQEERVQRLQDLQEIYAKDKQLELLATEMSTVNQGVKGVQEEITHKDAELAGLRASVRCSAKLLQ</sequence>
<protein>
    <submittedName>
        <fullName evidence="2">Uncharacterized protein</fullName>
    </submittedName>
</protein>
<keyword evidence="1" id="KW-0175">Coiled coil</keyword>
<accession>K3W7C9</accession>
<evidence type="ECO:0000256" key="1">
    <source>
        <dbReference type="SAM" id="Coils"/>
    </source>
</evidence>
<evidence type="ECO:0000313" key="2">
    <source>
        <dbReference type="EnsemblProtists" id="PYU1_T000870"/>
    </source>
</evidence>
<feature type="coiled-coil region" evidence="1">
    <location>
        <begin position="3"/>
        <end position="64"/>
    </location>
</feature>
<evidence type="ECO:0000313" key="3">
    <source>
        <dbReference type="Proteomes" id="UP000019132"/>
    </source>
</evidence>
<dbReference type="Proteomes" id="UP000019132">
    <property type="component" value="Unassembled WGS sequence"/>
</dbReference>
<dbReference type="EnsemblProtists" id="PYU1_T000870">
    <property type="protein sequence ID" value="PYU1_T000870"/>
    <property type="gene ID" value="PYU1_G000870"/>
</dbReference>
<keyword evidence="3" id="KW-1185">Reference proteome</keyword>
<proteinExistence type="predicted"/>
<dbReference type="InParanoid" id="K3W7C9"/>